<gene>
    <name evidence="2" type="ORF">D0466_02915</name>
</gene>
<accession>A0A372LF22</accession>
<evidence type="ECO:0000259" key="1">
    <source>
        <dbReference type="Pfam" id="PF13333"/>
    </source>
</evidence>
<dbReference type="Proteomes" id="UP000262939">
    <property type="component" value="Unassembled WGS sequence"/>
</dbReference>
<organism evidence="2 3">
    <name type="scientific">Peribacillus glennii</name>
    <dbReference type="NCBI Taxonomy" id="2303991"/>
    <lineage>
        <taxon>Bacteria</taxon>
        <taxon>Bacillati</taxon>
        <taxon>Bacillota</taxon>
        <taxon>Bacilli</taxon>
        <taxon>Bacillales</taxon>
        <taxon>Bacillaceae</taxon>
        <taxon>Peribacillus</taxon>
    </lineage>
</organism>
<reference evidence="2 3" key="1">
    <citation type="submission" date="2018-08" db="EMBL/GenBank/DDBJ databases">
        <title>Bacillus chawlae sp. nov., Bacillus glennii sp. nov., and Bacillus saganii sp. nov. Isolated from the Vehicle Assembly Building at Kennedy Space Center where the Viking Spacecraft were Assembled.</title>
        <authorList>
            <person name="Seuylemezian A."/>
            <person name="Vaishampayan P."/>
        </authorList>
    </citation>
    <scope>NUCLEOTIDE SEQUENCE [LARGE SCALE GENOMIC DNA]</scope>
    <source>
        <strain evidence="2 3">V44-8</strain>
    </source>
</reference>
<name>A0A372LF22_9BACI</name>
<comment type="caution">
    <text evidence="2">The sequence shown here is derived from an EMBL/GenBank/DDBJ whole genome shotgun (WGS) entry which is preliminary data.</text>
</comment>
<dbReference type="Pfam" id="PF13333">
    <property type="entry name" value="rve_2"/>
    <property type="match status" value="1"/>
</dbReference>
<protein>
    <recommendedName>
        <fullName evidence="1">Integrase catalytic domain-containing protein</fullName>
    </recommendedName>
</protein>
<evidence type="ECO:0000313" key="2">
    <source>
        <dbReference type="EMBL" id="RFU64888.1"/>
    </source>
</evidence>
<keyword evidence="3" id="KW-1185">Reference proteome</keyword>
<dbReference type="GO" id="GO:0015074">
    <property type="term" value="P:DNA integration"/>
    <property type="evidence" value="ECO:0007669"/>
    <property type="project" value="InterPro"/>
</dbReference>
<dbReference type="InterPro" id="IPR001584">
    <property type="entry name" value="Integrase_cat-core"/>
</dbReference>
<proteinExistence type="predicted"/>
<dbReference type="AlphaFoldDB" id="A0A372LF22"/>
<feature type="domain" description="Integrase catalytic" evidence="1">
    <location>
        <begin position="2"/>
        <end position="57"/>
    </location>
</feature>
<sequence>MENFFGILKSELLNLKEFENVEHFKPDLAKHIVYHNQNRIRAKLKAKRPVQYRAHALQAA</sequence>
<evidence type="ECO:0000313" key="3">
    <source>
        <dbReference type="Proteomes" id="UP000262939"/>
    </source>
</evidence>
<dbReference type="OrthoDB" id="2357599at2"/>
<dbReference type="EMBL" id="QVTD01000003">
    <property type="protein sequence ID" value="RFU64888.1"/>
    <property type="molecule type" value="Genomic_DNA"/>
</dbReference>